<evidence type="ECO:0000259" key="4">
    <source>
        <dbReference type="Pfam" id="PF24120"/>
    </source>
</evidence>
<sequence length="413" mass="46730">MRKVQTTVLDTKRKWYEATETVDIGSPGSPFEEKVLLFIVSDLVSGKLRSVKRYLESSREADLFLFGIDAHYIEYPSSCPTDPDGDADSEDEAQEGRHEIYSTGQTALHLAACEANADMVQLLLDKGADPNARDNEGRTPLAHACLWGRLKSVKHLLGHGADKTIPSVRGSDLLLPVDYARETRDNVEDRHRTASIYHEDSYQRNRDRKVIVGLLDEPSDQQLSHGGPRKLWDFAFTKAPHDSTMITMSAHFDIENEWKTIGVLWRGDKFPTVAAMSGWSRPEYGNTRIAGKDWTDKVLRLFEALPGYEPQPHRYDGGVPGRYQACHAEKQLVAYFLDQHYFLPYDETEQDGEESWPERNQGVLDLLEQIKPPVTVTKAEIMVSRAVCPDCKRFVQHVNEAVGLEISVISRPY</sequence>
<feature type="repeat" description="ANK" evidence="3">
    <location>
        <begin position="103"/>
        <end position="135"/>
    </location>
</feature>
<dbReference type="PROSITE" id="PS50297">
    <property type="entry name" value="ANK_REP_REGION"/>
    <property type="match status" value="2"/>
</dbReference>
<dbReference type="Gene3D" id="1.25.40.20">
    <property type="entry name" value="Ankyrin repeat-containing domain"/>
    <property type="match status" value="1"/>
</dbReference>
<reference evidence="5 6" key="1">
    <citation type="submission" date="2015-09" db="EMBL/GenBank/DDBJ databases">
        <title>Host preference determinants of Valsa canker pathogens revealed by comparative genomics.</title>
        <authorList>
            <person name="Yin Z."/>
            <person name="Huang L."/>
        </authorList>
    </citation>
    <scope>NUCLEOTIDE SEQUENCE [LARGE SCALE GENOMIC DNA]</scope>
    <source>
        <strain evidence="5 6">03-1</strain>
    </source>
</reference>
<evidence type="ECO:0000313" key="5">
    <source>
        <dbReference type="EMBL" id="ROW10446.1"/>
    </source>
</evidence>
<dbReference type="EMBL" id="LKEA01000003">
    <property type="protein sequence ID" value="ROW10446.1"/>
    <property type="molecule type" value="Genomic_DNA"/>
</dbReference>
<evidence type="ECO:0000256" key="2">
    <source>
        <dbReference type="ARBA" id="ARBA00023043"/>
    </source>
</evidence>
<feature type="domain" description="Single-strand DNA deaminase toxin A-like C-terminal" evidence="4">
    <location>
        <begin position="274"/>
        <end position="333"/>
    </location>
</feature>
<dbReference type="PANTHER" id="PTHR24171">
    <property type="entry name" value="ANKYRIN REPEAT DOMAIN-CONTAINING PROTEIN 39-RELATED"/>
    <property type="match status" value="1"/>
</dbReference>
<evidence type="ECO:0000256" key="3">
    <source>
        <dbReference type="PROSITE-ProRule" id="PRU00023"/>
    </source>
</evidence>
<dbReference type="PANTHER" id="PTHR24171:SF8">
    <property type="entry name" value="BRCA1-ASSOCIATED RING DOMAIN PROTEIN 1"/>
    <property type="match status" value="1"/>
</dbReference>
<organism evidence="5 6">
    <name type="scientific">Cytospora schulzeri</name>
    <dbReference type="NCBI Taxonomy" id="448051"/>
    <lineage>
        <taxon>Eukaryota</taxon>
        <taxon>Fungi</taxon>
        <taxon>Dikarya</taxon>
        <taxon>Ascomycota</taxon>
        <taxon>Pezizomycotina</taxon>
        <taxon>Sordariomycetes</taxon>
        <taxon>Sordariomycetidae</taxon>
        <taxon>Diaporthales</taxon>
        <taxon>Cytosporaceae</taxon>
        <taxon>Cytospora</taxon>
    </lineage>
</organism>
<dbReference type="InterPro" id="IPR036770">
    <property type="entry name" value="Ankyrin_rpt-contain_sf"/>
</dbReference>
<dbReference type="STRING" id="356882.A0A423X3S6"/>
<dbReference type="PROSITE" id="PS50088">
    <property type="entry name" value="ANK_REPEAT"/>
    <property type="match status" value="2"/>
</dbReference>
<dbReference type="GO" id="GO:0085020">
    <property type="term" value="P:protein K6-linked ubiquitination"/>
    <property type="evidence" value="ECO:0007669"/>
    <property type="project" value="TreeGrafter"/>
</dbReference>
<comment type="caution">
    <text evidence="5">The sequence shown here is derived from an EMBL/GenBank/DDBJ whole genome shotgun (WGS) entry which is preliminary data.</text>
</comment>
<dbReference type="SUPFAM" id="SSF48403">
    <property type="entry name" value="Ankyrin repeat"/>
    <property type="match status" value="1"/>
</dbReference>
<dbReference type="Proteomes" id="UP000283895">
    <property type="component" value="Unassembled WGS sequence"/>
</dbReference>
<protein>
    <recommendedName>
        <fullName evidence="4">Single-strand DNA deaminase toxin A-like C-terminal domain-containing protein</fullName>
    </recommendedName>
</protein>
<dbReference type="InterPro" id="IPR002110">
    <property type="entry name" value="Ankyrin_rpt"/>
</dbReference>
<name>A0A423X3S6_9PEZI</name>
<evidence type="ECO:0000256" key="1">
    <source>
        <dbReference type="ARBA" id="ARBA00022737"/>
    </source>
</evidence>
<dbReference type="InterPro" id="IPR057517">
    <property type="entry name" value="SsdA-like_C"/>
</dbReference>
<accession>A0A423X3S6</accession>
<dbReference type="SMART" id="SM00248">
    <property type="entry name" value="ANK"/>
    <property type="match status" value="2"/>
</dbReference>
<dbReference type="AlphaFoldDB" id="A0A423X3S6"/>
<dbReference type="Pfam" id="PF12796">
    <property type="entry name" value="Ank_2"/>
    <property type="match status" value="1"/>
</dbReference>
<evidence type="ECO:0000313" key="6">
    <source>
        <dbReference type="Proteomes" id="UP000283895"/>
    </source>
</evidence>
<dbReference type="OrthoDB" id="341259at2759"/>
<keyword evidence="6" id="KW-1185">Reference proteome</keyword>
<keyword evidence="1" id="KW-0677">Repeat</keyword>
<feature type="repeat" description="ANK" evidence="3">
    <location>
        <begin position="136"/>
        <end position="168"/>
    </location>
</feature>
<gene>
    <name evidence="5" type="ORF">VMCG_01629</name>
</gene>
<keyword evidence="2 3" id="KW-0040">ANK repeat</keyword>
<dbReference type="Pfam" id="PF24120">
    <property type="entry name" value="SsdA_C"/>
    <property type="match status" value="1"/>
</dbReference>
<dbReference type="GO" id="GO:0004842">
    <property type="term" value="F:ubiquitin-protein transferase activity"/>
    <property type="evidence" value="ECO:0007669"/>
    <property type="project" value="TreeGrafter"/>
</dbReference>
<proteinExistence type="predicted"/>